<protein>
    <submittedName>
        <fullName evidence="1">Uncharacterized protein</fullName>
    </submittedName>
</protein>
<evidence type="ECO:0000313" key="2">
    <source>
        <dbReference type="Proteomes" id="UP000828941"/>
    </source>
</evidence>
<sequence>MAFRGRGRGRGFGGGGYGGAKQEPLELFPEDVNLPDAKVDEVDVNMKKLLNWNNKLQSYWKASPYLLEDTTLKKSQIIDVPRFSDKLKQKTTFTRDSLSQVLTLSNFPKELIQGTKRTSSQKKFRWNPESGIKSLDSLFDKLEKKDQVHMNEDEKDKKEGEDEDEEEDAENEEDDGDLSDDDYNQNEYFDDDEDDYNDVDDGPDEPTY</sequence>
<accession>A0ACB9N9G4</accession>
<dbReference type="Proteomes" id="UP000828941">
    <property type="component" value="Chromosome 7"/>
</dbReference>
<proteinExistence type="predicted"/>
<dbReference type="EMBL" id="CM039432">
    <property type="protein sequence ID" value="KAI4332404.1"/>
    <property type="molecule type" value="Genomic_DNA"/>
</dbReference>
<evidence type="ECO:0000313" key="1">
    <source>
        <dbReference type="EMBL" id="KAI4332404.1"/>
    </source>
</evidence>
<keyword evidence="2" id="KW-1185">Reference proteome</keyword>
<gene>
    <name evidence="1" type="ORF">L6164_017314</name>
</gene>
<reference evidence="1 2" key="1">
    <citation type="journal article" date="2022" name="DNA Res.">
        <title>Chromosomal-level genome assembly of the orchid tree Bauhinia variegata (Leguminosae; Cercidoideae) supports the allotetraploid origin hypothesis of Bauhinia.</title>
        <authorList>
            <person name="Zhong Y."/>
            <person name="Chen Y."/>
            <person name="Zheng D."/>
            <person name="Pang J."/>
            <person name="Liu Y."/>
            <person name="Luo S."/>
            <person name="Meng S."/>
            <person name="Qian L."/>
            <person name="Wei D."/>
            <person name="Dai S."/>
            <person name="Zhou R."/>
        </authorList>
    </citation>
    <scope>NUCLEOTIDE SEQUENCE [LARGE SCALE GENOMIC DNA]</scope>
    <source>
        <strain evidence="1">BV-YZ2020</strain>
    </source>
</reference>
<organism evidence="1 2">
    <name type="scientific">Bauhinia variegata</name>
    <name type="common">Purple orchid tree</name>
    <name type="synonym">Phanera variegata</name>
    <dbReference type="NCBI Taxonomy" id="167791"/>
    <lineage>
        <taxon>Eukaryota</taxon>
        <taxon>Viridiplantae</taxon>
        <taxon>Streptophyta</taxon>
        <taxon>Embryophyta</taxon>
        <taxon>Tracheophyta</taxon>
        <taxon>Spermatophyta</taxon>
        <taxon>Magnoliopsida</taxon>
        <taxon>eudicotyledons</taxon>
        <taxon>Gunneridae</taxon>
        <taxon>Pentapetalae</taxon>
        <taxon>rosids</taxon>
        <taxon>fabids</taxon>
        <taxon>Fabales</taxon>
        <taxon>Fabaceae</taxon>
        <taxon>Cercidoideae</taxon>
        <taxon>Cercideae</taxon>
        <taxon>Bauhiniinae</taxon>
        <taxon>Bauhinia</taxon>
    </lineage>
</organism>
<comment type="caution">
    <text evidence="1">The sequence shown here is derived from an EMBL/GenBank/DDBJ whole genome shotgun (WGS) entry which is preliminary data.</text>
</comment>
<name>A0ACB9N9G4_BAUVA</name>